<reference evidence="4 5" key="1">
    <citation type="submission" date="2018-01" db="EMBL/GenBank/DDBJ databases">
        <title>Cryobacterium sp. nov., from glaciers in China.</title>
        <authorList>
            <person name="Liu Q."/>
            <person name="Xin Y.-H."/>
        </authorList>
    </citation>
    <scope>NUCLEOTIDE SEQUENCE [LARGE SCALE GENOMIC DNA]</scope>
    <source>
        <strain evidence="4 5">TMN-42</strain>
    </source>
</reference>
<protein>
    <submittedName>
        <fullName evidence="4">Epimerase</fullName>
    </submittedName>
</protein>
<dbReference type="Proteomes" id="UP000237340">
    <property type="component" value="Unassembled WGS sequence"/>
</dbReference>
<evidence type="ECO:0000259" key="3">
    <source>
        <dbReference type="Pfam" id="PF01370"/>
    </source>
</evidence>
<dbReference type="FunFam" id="3.40.50.720:FF:000336">
    <property type="entry name" value="Aldehyde reductase"/>
    <property type="match status" value="1"/>
</dbReference>
<dbReference type="Pfam" id="PF01370">
    <property type="entry name" value="Epimerase"/>
    <property type="match status" value="1"/>
</dbReference>
<dbReference type="InterPro" id="IPR050425">
    <property type="entry name" value="NAD(P)_dehydrat-like"/>
</dbReference>
<dbReference type="AlphaFoldDB" id="A0A2S3ZBN0"/>
<dbReference type="EMBL" id="PPXD01000024">
    <property type="protein sequence ID" value="POH62999.1"/>
    <property type="molecule type" value="Genomic_DNA"/>
</dbReference>
<dbReference type="SUPFAM" id="SSF51735">
    <property type="entry name" value="NAD(P)-binding Rossmann-fold domains"/>
    <property type="match status" value="1"/>
</dbReference>
<dbReference type="PANTHER" id="PTHR10366:SF564">
    <property type="entry name" value="STEROL-4-ALPHA-CARBOXYLATE 3-DEHYDROGENASE, DECARBOXYLATING"/>
    <property type="match status" value="1"/>
</dbReference>
<evidence type="ECO:0000313" key="5">
    <source>
        <dbReference type="Proteomes" id="UP000237340"/>
    </source>
</evidence>
<evidence type="ECO:0000256" key="2">
    <source>
        <dbReference type="ARBA" id="ARBA00023445"/>
    </source>
</evidence>
<accession>A0A2S3ZBN0</accession>
<dbReference type="RefSeq" id="WP_103461417.1">
    <property type="nucleotide sequence ID" value="NZ_PPXD01000024.1"/>
</dbReference>
<comment type="caution">
    <text evidence="4">The sequence shown here is derived from an EMBL/GenBank/DDBJ whole genome shotgun (WGS) entry which is preliminary data.</text>
</comment>
<dbReference type="InterPro" id="IPR036291">
    <property type="entry name" value="NAD(P)-bd_dom_sf"/>
</dbReference>
<evidence type="ECO:0000313" key="4">
    <source>
        <dbReference type="EMBL" id="POH62999.1"/>
    </source>
</evidence>
<dbReference type="PANTHER" id="PTHR10366">
    <property type="entry name" value="NAD DEPENDENT EPIMERASE/DEHYDRATASE"/>
    <property type="match status" value="1"/>
</dbReference>
<evidence type="ECO:0000256" key="1">
    <source>
        <dbReference type="ARBA" id="ARBA00023002"/>
    </source>
</evidence>
<keyword evidence="5" id="KW-1185">Reference proteome</keyword>
<name>A0A2S3ZBN0_9MICO</name>
<feature type="domain" description="NAD-dependent epimerase/dehydratase" evidence="3">
    <location>
        <begin position="13"/>
        <end position="251"/>
    </location>
</feature>
<comment type="similarity">
    <text evidence="2">Belongs to the NAD(P)-dependent epimerase/dehydratase family. Dihydroflavonol-4-reductase subfamily.</text>
</comment>
<dbReference type="Gene3D" id="3.40.50.720">
    <property type="entry name" value="NAD(P)-binding Rossmann-like Domain"/>
    <property type="match status" value="1"/>
</dbReference>
<proteinExistence type="inferred from homology"/>
<gene>
    <name evidence="4" type="ORF">C3B61_15080</name>
</gene>
<keyword evidence="1" id="KW-0560">Oxidoreductase</keyword>
<dbReference type="InterPro" id="IPR001509">
    <property type="entry name" value="Epimerase_deHydtase"/>
</dbReference>
<sequence length="346" mass="37548">MTSERTDPVENTVLVTGVSGFLGGYIARALLQVGYRVRGTVRDAARHSELSTRLGVGSSPDNRVHLFSADLTADRGWAAAADGCNYVIHAASPFPAVEPKDAQEVIRPAREGTLRVLRAAQRARVSRVVLTSSVAATNHGSGVAPYTENDWTDVNGRRATAYYQSKTLAERDAWEFTRSSGMELSVINPGVILGPLFDPKVGSSVGLVAQLLSGGFKGLPRFGFAIADVRDVAEAHVRALTAPGAAGRRFLVAGEFRWIREVSAQLARDFPDYASRLPTKITPDWMVRIMALADPQARMVVPELGRDLSVDTTPAREILEWSARPDSATLRETAQSLIDWRIVPPM</sequence>
<dbReference type="GO" id="GO:0016616">
    <property type="term" value="F:oxidoreductase activity, acting on the CH-OH group of donors, NAD or NADP as acceptor"/>
    <property type="evidence" value="ECO:0007669"/>
    <property type="project" value="TreeGrafter"/>
</dbReference>
<organism evidence="4 5">
    <name type="scientific">Cryobacterium zongtaii</name>
    <dbReference type="NCBI Taxonomy" id="1259217"/>
    <lineage>
        <taxon>Bacteria</taxon>
        <taxon>Bacillati</taxon>
        <taxon>Actinomycetota</taxon>
        <taxon>Actinomycetes</taxon>
        <taxon>Micrococcales</taxon>
        <taxon>Microbacteriaceae</taxon>
        <taxon>Cryobacterium</taxon>
    </lineage>
</organism>